<evidence type="ECO:0000256" key="14">
    <source>
        <dbReference type="SAM" id="MobiDB-lite"/>
    </source>
</evidence>
<evidence type="ECO:0000256" key="5">
    <source>
        <dbReference type="ARBA" id="ARBA00023016"/>
    </source>
</evidence>
<evidence type="ECO:0000256" key="6">
    <source>
        <dbReference type="ARBA" id="ARBA00023186"/>
    </source>
</evidence>
<dbReference type="Pfam" id="PF01025">
    <property type="entry name" value="GrpE"/>
    <property type="match status" value="1"/>
</dbReference>
<dbReference type="SUPFAM" id="SSF51064">
    <property type="entry name" value="Head domain of nucleotide exchange factor GrpE"/>
    <property type="match status" value="1"/>
</dbReference>
<evidence type="ECO:0000256" key="11">
    <source>
        <dbReference type="RuleBase" id="RU000639"/>
    </source>
</evidence>
<dbReference type="RefSeq" id="WP_072907959.1">
    <property type="nucleotide sequence ID" value="NZ_FQZT01000005.1"/>
</dbReference>
<feature type="region of interest" description="Disordered" evidence="14">
    <location>
        <begin position="1"/>
        <end position="36"/>
    </location>
</feature>
<dbReference type="Gene3D" id="3.90.20.20">
    <property type="match status" value="1"/>
</dbReference>
<keyword evidence="5 10" id="KW-0346">Stress response</keyword>
<dbReference type="GO" id="GO:0051087">
    <property type="term" value="F:protein-folding chaperone binding"/>
    <property type="evidence" value="ECO:0007669"/>
    <property type="project" value="InterPro"/>
</dbReference>
<gene>
    <name evidence="10" type="primary">grpE</name>
    <name evidence="15" type="ORF">SAMN02745165_01764</name>
</gene>
<dbReference type="PRINTS" id="PR00773">
    <property type="entry name" value="GRPEPROTEIN"/>
</dbReference>
<comment type="subcellular location">
    <subcellularLocation>
        <location evidence="1 10">Cytoplasm</location>
    </subcellularLocation>
</comment>
<dbReference type="SUPFAM" id="SSF58014">
    <property type="entry name" value="Coiled-coil domain of nucleotide exchange factor GrpE"/>
    <property type="match status" value="1"/>
</dbReference>
<dbReference type="GO" id="GO:0006457">
    <property type="term" value="P:protein folding"/>
    <property type="evidence" value="ECO:0007669"/>
    <property type="project" value="InterPro"/>
</dbReference>
<feature type="compositionally biased region" description="Acidic residues" evidence="14">
    <location>
        <begin position="8"/>
        <end position="35"/>
    </location>
</feature>
<dbReference type="GO" id="GO:0005829">
    <property type="term" value="C:cytosol"/>
    <property type="evidence" value="ECO:0007669"/>
    <property type="project" value="TreeGrafter"/>
</dbReference>
<evidence type="ECO:0000256" key="8">
    <source>
        <dbReference type="ARBA" id="ARBA00072274"/>
    </source>
</evidence>
<dbReference type="PANTHER" id="PTHR21237">
    <property type="entry name" value="GRPE PROTEIN"/>
    <property type="match status" value="1"/>
</dbReference>
<evidence type="ECO:0000256" key="1">
    <source>
        <dbReference type="ARBA" id="ARBA00004496"/>
    </source>
</evidence>
<comment type="function">
    <text evidence="7 10 11">Participates actively in the response to hyperosmotic and heat shock by preventing the aggregation of stress-denatured proteins, in association with DnaK and GrpE. It is the nucleotide exchange factor for DnaK and may function as a thermosensor. Unfolded proteins bind initially to DnaJ; upon interaction with the DnaJ-bound protein, DnaK hydrolyzes its bound ATP, resulting in the formation of a stable complex. GrpE releases ADP from DnaK; ATP binding to DnaK triggers the release of the substrate protein, thus completing the reaction cycle. Several rounds of ATP-dependent interactions between DnaJ, DnaK and GrpE are required for fully efficient folding.</text>
</comment>
<evidence type="ECO:0000313" key="16">
    <source>
        <dbReference type="Proteomes" id="UP000184171"/>
    </source>
</evidence>
<evidence type="ECO:0000256" key="13">
    <source>
        <dbReference type="SAM" id="Coils"/>
    </source>
</evidence>
<comment type="similarity">
    <text evidence="2 10 12">Belongs to the GrpE family.</text>
</comment>
<dbReference type="InterPro" id="IPR009012">
    <property type="entry name" value="GrpE_head"/>
</dbReference>
<dbReference type="CDD" id="cd00446">
    <property type="entry name" value="GrpE"/>
    <property type="match status" value="1"/>
</dbReference>
<dbReference type="FunFam" id="2.30.22.10:FF:000001">
    <property type="entry name" value="Protein GrpE"/>
    <property type="match status" value="1"/>
</dbReference>
<dbReference type="Gene3D" id="2.30.22.10">
    <property type="entry name" value="Head domain of nucleotide exchange factor GrpE"/>
    <property type="match status" value="1"/>
</dbReference>
<dbReference type="NCBIfam" id="NF010738">
    <property type="entry name" value="PRK14140.1"/>
    <property type="match status" value="1"/>
</dbReference>
<sequence length="208" mass="23592">MGKKAPQEEPDTVENTEQAEQEEIAAETEEAELSPEEQLLAEVDKARSEAKAHQEQYLRTLADMENLRKRTQREKEELAKFANENILREILPVIDNLERAIEHAEQSEMGETGAGLLEGVQMTLTQFSQVLDRFGVKPVESLGQPFDPNLHQAMGQMESEEYPANSVAQQMQKGYQLNDRLLRPAMVMVAKAPEVKEPEENNEETDEK</sequence>
<dbReference type="InterPro" id="IPR000740">
    <property type="entry name" value="GrpE"/>
</dbReference>
<dbReference type="NCBIfam" id="NF010748">
    <property type="entry name" value="PRK14150.1"/>
    <property type="match status" value="1"/>
</dbReference>
<comment type="subunit">
    <text evidence="3 10">Homodimer.</text>
</comment>
<evidence type="ECO:0000256" key="2">
    <source>
        <dbReference type="ARBA" id="ARBA00009054"/>
    </source>
</evidence>
<dbReference type="PROSITE" id="PS01071">
    <property type="entry name" value="GRPE"/>
    <property type="match status" value="1"/>
</dbReference>
<dbReference type="PANTHER" id="PTHR21237:SF23">
    <property type="entry name" value="GRPE PROTEIN HOMOLOG, MITOCHONDRIAL"/>
    <property type="match status" value="1"/>
</dbReference>
<keyword evidence="4 10" id="KW-0963">Cytoplasm</keyword>
<evidence type="ECO:0000313" key="15">
    <source>
        <dbReference type="EMBL" id="SHJ19369.1"/>
    </source>
</evidence>
<name>A0A1M6HB83_MALRU</name>
<dbReference type="InterPro" id="IPR013805">
    <property type="entry name" value="GrpE_CC"/>
</dbReference>
<dbReference type="HAMAP" id="MF_01151">
    <property type="entry name" value="GrpE"/>
    <property type="match status" value="1"/>
</dbReference>
<dbReference type="OrthoDB" id="9789811at2"/>
<dbReference type="GO" id="GO:0000774">
    <property type="term" value="F:adenyl-nucleotide exchange factor activity"/>
    <property type="evidence" value="ECO:0007669"/>
    <property type="project" value="InterPro"/>
</dbReference>
<keyword evidence="6 10" id="KW-0143">Chaperone</keyword>
<dbReference type="Proteomes" id="UP000184171">
    <property type="component" value="Unassembled WGS sequence"/>
</dbReference>
<proteinExistence type="inferred from homology"/>
<feature type="coiled-coil region" evidence="13">
    <location>
        <begin position="36"/>
        <end position="84"/>
    </location>
</feature>
<keyword evidence="16" id="KW-1185">Reference proteome</keyword>
<evidence type="ECO:0000256" key="9">
    <source>
        <dbReference type="ARBA" id="ARBA00076414"/>
    </source>
</evidence>
<evidence type="ECO:0000256" key="10">
    <source>
        <dbReference type="HAMAP-Rule" id="MF_01151"/>
    </source>
</evidence>
<evidence type="ECO:0000256" key="7">
    <source>
        <dbReference type="ARBA" id="ARBA00053401"/>
    </source>
</evidence>
<reference evidence="15 16" key="1">
    <citation type="submission" date="2016-11" db="EMBL/GenBank/DDBJ databases">
        <authorList>
            <person name="Jaros S."/>
            <person name="Januszkiewicz K."/>
            <person name="Wedrychowicz H."/>
        </authorList>
    </citation>
    <scope>NUCLEOTIDE SEQUENCE [LARGE SCALE GENOMIC DNA]</scope>
    <source>
        <strain evidence="15 16">DSM 5091</strain>
    </source>
</reference>
<evidence type="ECO:0000256" key="12">
    <source>
        <dbReference type="RuleBase" id="RU004478"/>
    </source>
</evidence>
<accession>A0A1M6HB83</accession>
<dbReference type="EMBL" id="FQZT01000005">
    <property type="protein sequence ID" value="SHJ19369.1"/>
    <property type="molecule type" value="Genomic_DNA"/>
</dbReference>
<dbReference type="GO" id="GO:0051082">
    <property type="term" value="F:unfolded protein binding"/>
    <property type="evidence" value="ECO:0007669"/>
    <property type="project" value="TreeGrafter"/>
</dbReference>
<evidence type="ECO:0000256" key="4">
    <source>
        <dbReference type="ARBA" id="ARBA00022490"/>
    </source>
</evidence>
<dbReference type="STRING" id="1122189.SAMN02745165_01764"/>
<dbReference type="GO" id="GO:0042803">
    <property type="term" value="F:protein homodimerization activity"/>
    <property type="evidence" value="ECO:0007669"/>
    <property type="project" value="InterPro"/>
</dbReference>
<keyword evidence="13" id="KW-0175">Coiled coil</keyword>
<evidence type="ECO:0000256" key="3">
    <source>
        <dbReference type="ARBA" id="ARBA00011738"/>
    </source>
</evidence>
<dbReference type="AlphaFoldDB" id="A0A1M6HB83"/>
<protein>
    <recommendedName>
        <fullName evidence="8 10">Protein GrpE</fullName>
    </recommendedName>
    <alternativeName>
        <fullName evidence="9 10">HSP-70 cofactor</fullName>
    </alternativeName>
</protein>
<organism evidence="15 16">
    <name type="scientific">Malonomonas rubra DSM 5091</name>
    <dbReference type="NCBI Taxonomy" id="1122189"/>
    <lineage>
        <taxon>Bacteria</taxon>
        <taxon>Pseudomonadati</taxon>
        <taxon>Thermodesulfobacteriota</taxon>
        <taxon>Desulfuromonadia</taxon>
        <taxon>Desulfuromonadales</taxon>
        <taxon>Geopsychrobacteraceae</taxon>
        <taxon>Malonomonas</taxon>
    </lineage>
</organism>